<accession>A0A8S5UYZ9</accession>
<dbReference type="EMBL" id="BK016170">
    <property type="protein sequence ID" value="DAF99713.1"/>
    <property type="molecule type" value="Genomic_DNA"/>
</dbReference>
<reference evidence="1" key="1">
    <citation type="journal article" date="2021" name="Proc. Natl. Acad. Sci. U.S.A.">
        <title>A Catalog of Tens of Thousands of Viruses from Human Metagenomes Reveals Hidden Associations with Chronic Diseases.</title>
        <authorList>
            <person name="Tisza M.J."/>
            <person name="Buck C.B."/>
        </authorList>
    </citation>
    <scope>NUCLEOTIDE SEQUENCE</scope>
    <source>
        <strain evidence="1">Ctu1o13</strain>
    </source>
</reference>
<name>A0A8S5UYZ9_9CAUD</name>
<sequence>MKKRIFTIKLQMKLQMKFKDDKASPAYTGRGRF</sequence>
<proteinExistence type="predicted"/>
<protein>
    <submittedName>
        <fullName evidence="1">Uncharacterized protein</fullName>
    </submittedName>
</protein>
<evidence type="ECO:0000313" key="1">
    <source>
        <dbReference type="EMBL" id="DAF99713.1"/>
    </source>
</evidence>
<organism evidence="1">
    <name type="scientific">Siphoviridae sp. ctu1o13</name>
    <dbReference type="NCBI Taxonomy" id="2825711"/>
    <lineage>
        <taxon>Viruses</taxon>
        <taxon>Duplodnaviria</taxon>
        <taxon>Heunggongvirae</taxon>
        <taxon>Uroviricota</taxon>
        <taxon>Caudoviricetes</taxon>
    </lineage>
</organism>